<keyword evidence="6" id="KW-1278">Translocase</keyword>
<dbReference type="CDD" id="cd03225">
    <property type="entry name" value="ABC_cobalt_CbiO_domain1"/>
    <property type="match status" value="1"/>
</dbReference>
<dbReference type="InterPro" id="IPR003593">
    <property type="entry name" value="AAA+_ATPase"/>
</dbReference>
<keyword evidence="4" id="KW-0547">Nucleotide-binding</keyword>
<dbReference type="Gene3D" id="3.40.50.300">
    <property type="entry name" value="P-loop containing nucleotide triphosphate hydrolases"/>
    <property type="match status" value="1"/>
</dbReference>
<dbReference type="PANTHER" id="PTHR43553">
    <property type="entry name" value="HEAVY METAL TRANSPORTER"/>
    <property type="match status" value="1"/>
</dbReference>
<protein>
    <submittedName>
        <fullName evidence="9">Energy-coupling factor transport system ATP-binding protein</fullName>
        <ecNumber evidence="9">3.6.3.-</ecNumber>
    </submittedName>
</protein>
<keyword evidence="2" id="KW-0813">Transport</keyword>
<evidence type="ECO:0000256" key="6">
    <source>
        <dbReference type="ARBA" id="ARBA00022967"/>
    </source>
</evidence>
<dbReference type="GO" id="GO:0016787">
    <property type="term" value="F:hydrolase activity"/>
    <property type="evidence" value="ECO:0007669"/>
    <property type="project" value="UniProtKB-KW"/>
</dbReference>
<keyword evidence="9" id="KW-0378">Hydrolase</keyword>
<evidence type="ECO:0000256" key="5">
    <source>
        <dbReference type="ARBA" id="ARBA00022840"/>
    </source>
</evidence>
<dbReference type="SUPFAM" id="SSF52540">
    <property type="entry name" value="P-loop containing nucleoside triphosphate hydrolases"/>
    <property type="match status" value="1"/>
</dbReference>
<keyword evidence="7" id="KW-0472">Membrane</keyword>
<dbReference type="Proteomes" id="UP001519272">
    <property type="component" value="Unassembled WGS sequence"/>
</dbReference>
<dbReference type="InterPro" id="IPR015856">
    <property type="entry name" value="ABC_transpr_CbiO/EcfA_su"/>
</dbReference>
<comment type="similarity">
    <text evidence="1">Belongs to the ABC transporter superfamily.</text>
</comment>
<evidence type="ECO:0000256" key="7">
    <source>
        <dbReference type="ARBA" id="ARBA00023136"/>
    </source>
</evidence>
<comment type="caution">
    <text evidence="9">The sequence shown here is derived from an EMBL/GenBank/DDBJ whole genome shotgun (WGS) entry which is preliminary data.</text>
</comment>
<keyword evidence="3" id="KW-1003">Cell membrane</keyword>
<feature type="domain" description="ABC transporter" evidence="8">
    <location>
        <begin position="8"/>
        <end position="241"/>
    </location>
</feature>
<gene>
    <name evidence="9" type="ORF">J2Z32_003533</name>
</gene>
<evidence type="ECO:0000313" key="10">
    <source>
        <dbReference type="Proteomes" id="UP001519272"/>
    </source>
</evidence>
<dbReference type="InterPro" id="IPR050095">
    <property type="entry name" value="ECF_ABC_transporter_ATP-bd"/>
</dbReference>
<keyword evidence="5 9" id="KW-0067">ATP-binding</keyword>
<dbReference type="EMBL" id="JAGGKG010000019">
    <property type="protein sequence ID" value="MBP1906868.1"/>
    <property type="molecule type" value="Genomic_DNA"/>
</dbReference>
<dbReference type="EC" id="3.6.3.-" evidence="9"/>
<name>A0ABS4FX05_9BACL</name>
<evidence type="ECO:0000259" key="8">
    <source>
        <dbReference type="PROSITE" id="PS50893"/>
    </source>
</evidence>
<dbReference type="RefSeq" id="WP_210090459.1">
    <property type="nucleotide sequence ID" value="NZ_JAGGKG010000019.1"/>
</dbReference>
<dbReference type="SMART" id="SM00382">
    <property type="entry name" value="AAA"/>
    <property type="match status" value="1"/>
</dbReference>
<dbReference type="PANTHER" id="PTHR43553:SF24">
    <property type="entry name" value="ENERGY-COUPLING FACTOR TRANSPORTER ATP-BINDING PROTEIN ECFA1"/>
    <property type="match status" value="1"/>
</dbReference>
<reference evidence="9 10" key="1">
    <citation type="submission" date="2021-03" db="EMBL/GenBank/DDBJ databases">
        <title>Genomic Encyclopedia of Type Strains, Phase IV (KMG-IV): sequencing the most valuable type-strain genomes for metagenomic binning, comparative biology and taxonomic classification.</title>
        <authorList>
            <person name="Goeker M."/>
        </authorList>
    </citation>
    <scope>NUCLEOTIDE SEQUENCE [LARGE SCALE GENOMIC DNA]</scope>
    <source>
        <strain evidence="9 10">DSM 14349</strain>
    </source>
</reference>
<accession>A0ABS4FX05</accession>
<dbReference type="InterPro" id="IPR003439">
    <property type="entry name" value="ABC_transporter-like_ATP-bd"/>
</dbReference>
<organism evidence="9 10">
    <name type="scientific">Paenibacillus turicensis</name>
    <dbReference type="NCBI Taxonomy" id="160487"/>
    <lineage>
        <taxon>Bacteria</taxon>
        <taxon>Bacillati</taxon>
        <taxon>Bacillota</taxon>
        <taxon>Bacilli</taxon>
        <taxon>Bacillales</taxon>
        <taxon>Paenibacillaceae</taxon>
        <taxon>Paenibacillus</taxon>
    </lineage>
</organism>
<dbReference type="Pfam" id="PF00005">
    <property type="entry name" value="ABC_tran"/>
    <property type="match status" value="1"/>
</dbReference>
<evidence type="ECO:0000256" key="4">
    <source>
        <dbReference type="ARBA" id="ARBA00022741"/>
    </source>
</evidence>
<evidence type="ECO:0000256" key="2">
    <source>
        <dbReference type="ARBA" id="ARBA00022448"/>
    </source>
</evidence>
<keyword evidence="10" id="KW-1185">Reference proteome</keyword>
<dbReference type="InterPro" id="IPR027417">
    <property type="entry name" value="P-loop_NTPase"/>
</dbReference>
<evidence type="ECO:0000256" key="3">
    <source>
        <dbReference type="ARBA" id="ARBA00022475"/>
    </source>
</evidence>
<dbReference type="PROSITE" id="PS50893">
    <property type="entry name" value="ABC_TRANSPORTER_2"/>
    <property type="match status" value="1"/>
</dbReference>
<sequence>MTHKIPAFELQEVSFAYAPEQPVLSELTFSIATGQWVSLVGANGSGKSTLARLLGGLLAVNAGVIKVDGTELNQESAGELMRRIGMVFQNPDNQFIGATVEEDIAFGLESLCLPREEMLARIKKYSSKLQIESLLSKHPSELSGGQKQKVAITAILAMEPDFIILDEATSMLDEKARGELMAIVEEMRSSGQYTIISITHDPDEILKSDRVIVLQDGCIAADLAPQALFMDQALMEACHLLPPYSVLLVQELAQQGLEIPVSASLKEVEEALWQLYLKR</sequence>
<dbReference type="GO" id="GO:0005524">
    <property type="term" value="F:ATP binding"/>
    <property type="evidence" value="ECO:0007669"/>
    <property type="project" value="UniProtKB-KW"/>
</dbReference>
<evidence type="ECO:0000256" key="1">
    <source>
        <dbReference type="ARBA" id="ARBA00005417"/>
    </source>
</evidence>
<proteinExistence type="inferred from homology"/>
<evidence type="ECO:0000313" key="9">
    <source>
        <dbReference type="EMBL" id="MBP1906868.1"/>
    </source>
</evidence>